<proteinExistence type="predicted"/>
<feature type="signal peptide" evidence="1">
    <location>
        <begin position="1"/>
        <end position="16"/>
    </location>
</feature>
<gene>
    <name evidence="2" type="ORF">SUH3_17620</name>
</gene>
<protein>
    <recommendedName>
        <fullName evidence="4">Succinate dehydrogenase</fullName>
    </recommendedName>
</protein>
<comment type="caution">
    <text evidence="2">The sequence shown here is derived from an EMBL/GenBank/DDBJ whole genome shotgun (WGS) entry which is preliminary data.</text>
</comment>
<keyword evidence="1" id="KW-0732">Signal</keyword>
<reference evidence="2 3" key="1">
    <citation type="submission" date="2014-01" db="EMBL/GenBank/DDBJ databases">
        <title>Sulfitobacter sp. H3 (MCCC 1A00686) Genome Sequencing.</title>
        <authorList>
            <person name="Lai Q."/>
            <person name="Hong Z."/>
        </authorList>
    </citation>
    <scope>NUCLEOTIDE SEQUENCE [LARGE SCALE GENOMIC DNA]</scope>
    <source>
        <strain evidence="2 3">H3</strain>
    </source>
</reference>
<organism evidence="2 3">
    <name type="scientific">Pseudosulfitobacter pseudonitzschiae</name>
    <dbReference type="NCBI Taxonomy" id="1402135"/>
    <lineage>
        <taxon>Bacteria</taxon>
        <taxon>Pseudomonadati</taxon>
        <taxon>Pseudomonadota</taxon>
        <taxon>Alphaproteobacteria</taxon>
        <taxon>Rhodobacterales</taxon>
        <taxon>Roseobacteraceae</taxon>
        <taxon>Pseudosulfitobacter</taxon>
    </lineage>
</organism>
<keyword evidence="3" id="KW-1185">Reference proteome</keyword>
<name>A0A073J335_9RHOB</name>
<dbReference type="EMBL" id="JAMD01000004">
    <property type="protein sequence ID" value="KEJ96081.1"/>
    <property type="molecule type" value="Genomic_DNA"/>
</dbReference>
<dbReference type="Proteomes" id="UP000027746">
    <property type="component" value="Unassembled WGS sequence"/>
</dbReference>
<evidence type="ECO:0000313" key="2">
    <source>
        <dbReference type="EMBL" id="KEJ96081.1"/>
    </source>
</evidence>
<evidence type="ECO:0008006" key="4">
    <source>
        <dbReference type="Google" id="ProtNLM"/>
    </source>
</evidence>
<feature type="chain" id="PRO_5001690263" description="Succinate dehydrogenase" evidence="1">
    <location>
        <begin position="17"/>
        <end position="108"/>
    </location>
</feature>
<dbReference type="RefSeq" id="WP_037925123.1">
    <property type="nucleotide sequence ID" value="NZ_CP054599.1"/>
</dbReference>
<dbReference type="OrthoDB" id="7867642at2"/>
<sequence length="108" mass="11197">MKALLIVSLLTLTACAETTQAVDGVARRSAKAAVAETFATRFPMVPKAAVTPFSDCVIDNASAREIGEFAKDAVIGVSETTVALVRSVIERPETQSCITKAGLAALTA</sequence>
<evidence type="ECO:0000256" key="1">
    <source>
        <dbReference type="SAM" id="SignalP"/>
    </source>
</evidence>
<evidence type="ECO:0000313" key="3">
    <source>
        <dbReference type="Proteomes" id="UP000027746"/>
    </source>
</evidence>
<accession>A0A073J335</accession>
<dbReference type="AlphaFoldDB" id="A0A073J335"/>
<dbReference type="GeneID" id="68871102"/>